<keyword evidence="3" id="KW-1185">Reference proteome</keyword>
<gene>
    <name evidence="2" type="ORF">ACFOWM_03010</name>
</gene>
<protein>
    <submittedName>
        <fullName evidence="2">Nuclear transport factor 2 family protein</fullName>
    </submittedName>
</protein>
<dbReference type="RefSeq" id="WP_379706895.1">
    <property type="nucleotide sequence ID" value="NZ_JBHSCZ010000001.1"/>
</dbReference>
<dbReference type="Pfam" id="PF12680">
    <property type="entry name" value="SnoaL_2"/>
    <property type="match status" value="1"/>
</dbReference>
<accession>A0ABV8QNG9</accession>
<dbReference type="InterPro" id="IPR037401">
    <property type="entry name" value="SnoaL-like"/>
</dbReference>
<comment type="caution">
    <text evidence="2">The sequence shown here is derived from an EMBL/GenBank/DDBJ whole genome shotgun (WGS) entry which is preliminary data.</text>
</comment>
<evidence type="ECO:0000313" key="2">
    <source>
        <dbReference type="EMBL" id="MFC4261837.1"/>
    </source>
</evidence>
<dbReference type="InterPro" id="IPR032710">
    <property type="entry name" value="NTF2-like_dom_sf"/>
</dbReference>
<dbReference type="Gene3D" id="3.10.450.50">
    <property type="match status" value="1"/>
</dbReference>
<dbReference type="SUPFAM" id="SSF54427">
    <property type="entry name" value="NTF2-like"/>
    <property type="match status" value="1"/>
</dbReference>
<sequence length="120" mass="13737">MSKAAYNESIALQWLEAFNAHDLDKLLLLYSDDALHYSPKLKISQPSTYGYIKGKAALKVWWSKSFERLPNLHYKLTSLTANSERVFMEYTRQVPNEADLLVAEVLEIDGTIKASRVYHG</sequence>
<evidence type="ECO:0000313" key="3">
    <source>
        <dbReference type="Proteomes" id="UP001595907"/>
    </source>
</evidence>
<dbReference type="CDD" id="cd00531">
    <property type="entry name" value="NTF2_like"/>
    <property type="match status" value="1"/>
</dbReference>
<organism evidence="2 3">
    <name type="scientific">Ferruginibacter yonginensis</name>
    <dbReference type="NCBI Taxonomy" id="1310416"/>
    <lineage>
        <taxon>Bacteria</taxon>
        <taxon>Pseudomonadati</taxon>
        <taxon>Bacteroidota</taxon>
        <taxon>Chitinophagia</taxon>
        <taxon>Chitinophagales</taxon>
        <taxon>Chitinophagaceae</taxon>
        <taxon>Ferruginibacter</taxon>
    </lineage>
</organism>
<evidence type="ECO:0000259" key="1">
    <source>
        <dbReference type="Pfam" id="PF12680"/>
    </source>
</evidence>
<proteinExistence type="predicted"/>
<feature type="domain" description="SnoaL-like" evidence="1">
    <location>
        <begin position="13"/>
        <end position="96"/>
    </location>
</feature>
<reference evidence="3" key="1">
    <citation type="journal article" date="2019" name="Int. J. Syst. Evol. Microbiol.">
        <title>The Global Catalogue of Microorganisms (GCM) 10K type strain sequencing project: providing services to taxonomists for standard genome sequencing and annotation.</title>
        <authorList>
            <consortium name="The Broad Institute Genomics Platform"/>
            <consortium name="The Broad Institute Genome Sequencing Center for Infectious Disease"/>
            <person name="Wu L."/>
            <person name="Ma J."/>
        </authorList>
    </citation>
    <scope>NUCLEOTIDE SEQUENCE [LARGE SCALE GENOMIC DNA]</scope>
    <source>
        <strain evidence="3">CECT 8289</strain>
    </source>
</reference>
<dbReference type="Proteomes" id="UP001595907">
    <property type="component" value="Unassembled WGS sequence"/>
</dbReference>
<name>A0ABV8QNG9_9BACT</name>
<dbReference type="EMBL" id="JBHSCZ010000001">
    <property type="protein sequence ID" value="MFC4261837.1"/>
    <property type="molecule type" value="Genomic_DNA"/>
</dbReference>